<protein>
    <recommendedName>
        <fullName evidence="3">CopG family transcriptional regulator</fullName>
    </recommendedName>
</protein>
<evidence type="ECO:0000313" key="2">
    <source>
        <dbReference type="Proteomes" id="UP000477920"/>
    </source>
</evidence>
<reference evidence="1 2" key="1">
    <citation type="submission" date="2019-10" db="EMBL/GenBank/DDBJ databases">
        <title>Bacillus from the desert of Cuatro Cinegas, Coahuila.</title>
        <authorList>
            <person name="Olmedo-Alvarez G."/>
            <person name="Saldana S."/>
            <person name="Barcelo D."/>
        </authorList>
    </citation>
    <scope>NUCLEOTIDE SEQUENCE [LARGE SCALE GENOMIC DNA]</scope>
    <source>
        <strain evidence="1 2">CH101a_3T</strain>
    </source>
</reference>
<organism evidence="1 2">
    <name type="scientific">Bacillus cereus</name>
    <dbReference type="NCBI Taxonomy" id="1396"/>
    <lineage>
        <taxon>Bacteria</taxon>
        <taxon>Bacillati</taxon>
        <taxon>Bacillota</taxon>
        <taxon>Bacilli</taxon>
        <taxon>Bacillales</taxon>
        <taxon>Bacillaceae</taxon>
        <taxon>Bacillus</taxon>
        <taxon>Bacillus cereus group</taxon>
    </lineage>
</organism>
<dbReference type="RefSeq" id="WP_017762625.1">
    <property type="nucleotide sequence ID" value="NZ_WBPB01000016.1"/>
</dbReference>
<dbReference type="GO" id="GO:0006355">
    <property type="term" value="P:regulation of DNA-templated transcription"/>
    <property type="evidence" value="ECO:0007669"/>
    <property type="project" value="InterPro"/>
</dbReference>
<evidence type="ECO:0000313" key="1">
    <source>
        <dbReference type="EMBL" id="KAB2500380.1"/>
    </source>
</evidence>
<dbReference type="InterPro" id="IPR013321">
    <property type="entry name" value="Arc_rbn_hlx_hlx"/>
</dbReference>
<gene>
    <name evidence="1" type="ORF">F8158_08640</name>
</gene>
<dbReference type="EMBL" id="WBPB01000016">
    <property type="protein sequence ID" value="KAB2500380.1"/>
    <property type="molecule type" value="Genomic_DNA"/>
</dbReference>
<name>A0AB34DBE9_BACCE</name>
<dbReference type="InterPro" id="IPR010985">
    <property type="entry name" value="Ribbon_hlx_hlx"/>
</dbReference>
<evidence type="ECO:0008006" key="3">
    <source>
        <dbReference type="Google" id="ProtNLM"/>
    </source>
</evidence>
<dbReference type="SUPFAM" id="SSF47598">
    <property type="entry name" value="Ribbon-helix-helix"/>
    <property type="match status" value="1"/>
</dbReference>
<accession>A0AB34DBE9</accession>
<dbReference type="AlphaFoldDB" id="A0AB34DBE9"/>
<sequence length="59" mass="6886">MGGHTLKKQVGLRFDPRLLNLVDNFAKQKGMNRTEFVENAVRVYIAREINRERKAKEQA</sequence>
<comment type="caution">
    <text evidence="1">The sequence shown here is derived from an EMBL/GenBank/DDBJ whole genome shotgun (WGS) entry which is preliminary data.</text>
</comment>
<dbReference type="Gene3D" id="1.10.1220.10">
    <property type="entry name" value="Met repressor-like"/>
    <property type="match status" value="1"/>
</dbReference>
<proteinExistence type="predicted"/>
<dbReference type="Proteomes" id="UP000477920">
    <property type="component" value="Unassembled WGS sequence"/>
</dbReference>
<dbReference type="CDD" id="cd22231">
    <property type="entry name" value="RHH_NikR_HicB-like"/>
    <property type="match status" value="1"/>
</dbReference>